<sequence length="79" mass="9127">MTAMTGDYNSNEFYTNNSNEFYMKSTRSCTHLSSIENRYYNWKGDYDKTLITTIDYALSQIHTGTTANTIPDKLAYEEA</sequence>
<organism evidence="1">
    <name type="scientific">marine sediment metagenome</name>
    <dbReference type="NCBI Taxonomy" id="412755"/>
    <lineage>
        <taxon>unclassified sequences</taxon>
        <taxon>metagenomes</taxon>
        <taxon>ecological metagenomes</taxon>
    </lineage>
</organism>
<comment type="caution">
    <text evidence="1">The sequence shown here is derived from an EMBL/GenBank/DDBJ whole genome shotgun (WGS) entry which is preliminary data.</text>
</comment>
<name>A0A0F9G112_9ZZZZ</name>
<accession>A0A0F9G112</accession>
<reference evidence="1" key="1">
    <citation type="journal article" date="2015" name="Nature">
        <title>Complex archaea that bridge the gap between prokaryotes and eukaryotes.</title>
        <authorList>
            <person name="Spang A."/>
            <person name="Saw J.H."/>
            <person name="Jorgensen S.L."/>
            <person name="Zaremba-Niedzwiedzka K."/>
            <person name="Martijn J."/>
            <person name="Lind A.E."/>
            <person name="van Eijk R."/>
            <person name="Schleper C."/>
            <person name="Guy L."/>
            <person name="Ettema T.J."/>
        </authorList>
    </citation>
    <scope>NUCLEOTIDE SEQUENCE</scope>
</reference>
<proteinExistence type="predicted"/>
<gene>
    <name evidence="1" type="ORF">LCGC14_1885840</name>
</gene>
<dbReference type="AlphaFoldDB" id="A0A0F9G112"/>
<feature type="non-terminal residue" evidence="1">
    <location>
        <position position="79"/>
    </location>
</feature>
<protein>
    <submittedName>
        <fullName evidence="1">Uncharacterized protein</fullName>
    </submittedName>
</protein>
<dbReference type="EMBL" id="LAZR01019498">
    <property type="protein sequence ID" value="KKL92318.1"/>
    <property type="molecule type" value="Genomic_DNA"/>
</dbReference>
<evidence type="ECO:0000313" key="1">
    <source>
        <dbReference type="EMBL" id="KKL92318.1"/>
    </source>
</evidence>